<keyword evidence="10" id="KW-1185">Reference proteome</keyword>
<evidence type="ECO:0000256" key="4">
    <source>
        <dbReference type="ARBA" id="ARBA00023125"/>
    </source>
</evidence>
<dbReference type="GO" id="GO:0006352">
    <property type="term" value="P:DNA-templated transcription initiation"/>
    <property type="evidence" value="ECO:0007669"/>
    <property type="project" value="InterPro"/>
</dbReference>
<evidence type="ECO:0000256" key="2">
    <source>
        <dbReference type="ARBA" id="ARBA00023015"/>
    </source>
</evidence>
<dbReference type="PANTHER" id="PTHR43133">
    <property type="entry name" value="RNA POLYMERASE ECF-TYPE SIGMA FACTO"/>
    <property type="match status" value="1"/>
</dbReference>
<protein>
    <submittedName>
        <fullName evidence="9">RNA polymerase sigma-70 factor</fullName>
    </submittedName>
</protein>
<dbReference type="InterPro" id="IPR013325">
    <property type="entry name" value="RNA_pol_sigma_r2"/>
</dbReference>
<feature type="compositionally biased region" description="Pro residues" evidence="6">
    <location>
        <begin position="297"/>
        <end position="320"/>
    </location>
</feature>
<evidence type="ECO:0000259" key="8">
    <source>
        <dbReference type="Pfam" id="PF08281"/>
    </source>
</evidence>
<evidence type="ECO:0000313" key="10">
    <source>
        <dbReference type="Proteomes" id="UP000005801"/>
    </source>
</evidence>
<accession>A6GJE4</accession>
<organism evidence="9 10">
    <name type="scientific">Plesiocystis pacifica SIR-1</name>
    <dbReference type="NCBI Taxonomy" id="391625"/>
    <lineage>
        <taxon>Bacteria</taxon>
        <taxon>Pseudomonadati</taxon>
        <taxon>Myxococcota</taxon>
        <taxon>Polyangia</taxon>
        <taxon>Nannocystales</taxon>
        <taxon>Nannocystaceae</taxon>
        <taxon>Plesiocystis</taxon>
    </lineage>
</organism>
<evidence type="ECO:0000256" key="6">
    <source>
        <dbReference type="SAM" id="MobiDB-lite"/>
    </source>
</evidence>
<evidence type="ECO:0000256" key="3">
    <source>
        <dbReference type="ARBA" id="ARBA00023082"/>
    </source>
</evidence>
<dbReference type="RefSeq" id="WP_006976830.1">
    <property type="nucleotide sequence ID" value="NZ_ABCS01000155.1"/>
</dbReference>
<evidence type="ECO:0000256" key="5">
    <source>
        <dbReference type="ARBA" id="ARBA00023163"/>
    </source>
</evidence>
<gene>
    <name evidence="9" type="ORF">PPSIR1_03193</name>
</gene>
<feature type="domain" description="RNA polymerase sigma factor 70 region 4 type 2" evidence="8">
    <location>
        <begin position="130"/>
        <end position="181"/>
    </location>
</feature>
<dbReference type="InterPro" id="IPR014284">
    <property type="entry name" value="RNA_pol_sigma-70_dom"/>
</dbReference>
<name>A6GJE4_9BACT</name>
<keyword evidence="5" id="KW-0804">Transcription</keyword>
<proteinExistence type="inferred from homology"/>
<dbReference type="PANTHER" id="PTHR43133:SF8">
    <property type="entry name" value="RNA POLYMERASE SIGMA FACTOR HI_1459-RELATED"/>
    <property type="match status" value="1"/>
</dbReference>
<dbReference type="InterPro" id="IPR013249">
    <property type="entry name" value="RNA_pol_sigma70_r4_t2"/>
</dbReference>
<dbReference type="InterPro" id="IPR007627">
    <property type="entry name" value="RNA_pol_sigma70_r2"/>
</dbReference>
<comment type="similarity">
    <text evidence="1">Belongs to the sigma-70 factor family. ECF subfamily.</text>
</comment>
<evidence type="ECO:0000256" key="1">
    <source>
        <dbReference type="ARBA" id="ARBA00010641"/>
    </source>
</evidence>
<dbReference type="Pfam" id="PF04542">
    <property type="entry name" value="Sigma70_r2"/>
    <property type="match status" value="1"/>
</dbReference>
<dbReference type="InterPro" id="IPR039425">
    <property type="entry name" value="RNA_pol_sigma-70-like"/>
</dbReference>
<dbReference type="Proteomes" id="UP000005801">
    <property type="component" value="Unassembled WGS sequence"/>
</dbReference>
<dbReference type="SUPFAM" id="SSF88659">
    <property type="entry name" value="Sigma3 and sigma4 domains of RNA polymerase sigma factors"/>
    <property type="match status" value="1"/>
</dbReference>
<dbReference type="InterPro" id="IPR013324">
    <property type="entry name" value="RNA_pol_sigma_r3/r4-like"/>
</dbReference>
<feature type="region of interest" description="Disordered" evidence="6">
    <location>
        <begin position="275"/>
        <end position="336"/>
    </location>
</feature>
<dbReference type="EMBL" id="ABCS01000155">
    <property type="protein sequence ID" value="EDM74007.1"/>
    <property type="molecule type" value="Genomic_DNA"/>
</dbReference>
<keyword evidence="2" id="KW-0805">Transcription regulation</keyword>
<dbReference type="SUPFAM" id="SSF88946">
    <property type="entry name" value="Sigma2 domain of RNA polymerase sigma factors"/>
    <property type="match status" value="1"/>
</dbReference>
<feature type="domain" description="RNA polymerase sigma-70 region 2" evidence="7">
    <location>
        <begin position="27"/>
        <end position="97"/>
    </location>
</feature>
<reference evidence="9 10" key="1">
    <citation type="submission" date="2007-06" db="EMBL/GenBank/DDBJ databases">
        <authorList>
            <person name="Shimkets L."/>
            <person name="Ferriera S."/>
            <person name="Johnson J."/>
            <person name="Kravitz S."/>
            <person name="Beeson K."/>
            <person name="Sutton G."/>
            <person name="Rogers Y.-H."/>
            <person name="Friedman R."/>
            <person name="Frazier M."/>
            <person name="Venter J.C."/>
        </authorList>
    </citation>
    <scope>NUCLEOTIDE SEQUENCE [LARGE SCALE GENOMIC DNA]</scope>
    <source>
        <strain evidence="9 10">SIR-1</strain>
    </source>
</reference>
<dbReference type="GO" id="GO:0016987">
    <property type="term" value="F:sigma factor activity"/>
    <property type="evidence" value="ECO:0007669"/>
    <property type="project" value="UniProtKB-KW"/>
</dbReference>
<evidence type="ECO:0000259" key="7">
    <source>
        <dbReference type="Pfam" id="PF04542"/>
    </source>
</evidence>
<keyword evidence="4" id="KW-0238">DNA-binding</keyword>
<dbReference type="eggNOG" id="COG1595">
    <property type="taxonomic scope" value="Bacteria"/>
</dbReference>
<dbReference type="Gene3D" id="1.10.1740.10">
    <property type="match status" value="1"/>
</dbReference>
<dbReference type="GO" id="GO:0003677">
    <property type="term" value="F:DNA binding"/>
    <property type="evidence" value="ECO:0007669"/>
    <property type="project" value="UniProtKB-KW"/>
</dbReference>
<sequence>MNARHDSIADSQLRRLRRRRVADFEAFYREHYAFVWRSARHLLAGRSESDVEDLLQETFTVAYRRFGSYQPEACAPTTWLFGIVRNVARNHARGHGRRERKHAALAHAAQSNEATERGGQPLDEALLARRMLEDFLAGLDPDKRAAFVLVELEGFTGRELAAALGVNANTASSRLRAARKAFCDHFELPRGAIGKRTAPLRSLAPSPDAPARTQAALWPALGLPLSTSAALVGTLPALGLTTFAAKLGAASLGLLLVGLGLLTGVTLETEAQAEAATERERARIDRQRGALAAQARRPPPPREVTVEPPAPAPVEAPAPAPDEARPAERERPASVDAHERFRQARAQLVAGEPEATLRTLASLSPAEARRAGLAGARASTLIAARCRLNQGPEARRVYEALPIQLDAGQERDALLARLDHACW</sequence>
<dbReference type="STRING" id="391625.PPSIR1_03193"/>
<dbReference type="OrthoDB" id="9797134at2"/>
<dbReference type="Gene3D" id="1.10.10.10">
    <property type="entry name" value="Winged helix-like DNA-binding domain superfamily/Winged helix DNA-binding domain"/>
    <property type="match status" value="1"/>
</dbReference>
<comment type="caution">
    <text evidence="9">The sequence shown here is derived from an EMBL/GenBank/DDBJ whole genome shotgun (WGS) entry which is preliminary data.</text>
</comment>
<dbReference type="AlphaFoldDB" id="A6GJE4"/>
<dbReference type="Pfam" id="PF08281">
    <property type="entry name" value="Sigma70_r4_2"/>
    <property type="match status" value="1"/>
</dbReference>
<evidence type="ECO:0000313" key="9">
    <source>
        <dbReference type="EMBL" id="EDM74007.1"/>
    </source>
</evidence>
<feature type="compositionally biased region" description="Basic and acidic residues" evidence="6">
    <location>
        <begin position="276"/>
        <end position="288"/>
    </location>
</feature>
<feature type="compositionally biased region" description="Basic and acidic residues" evidence="6">
    <location>
        <begin position="322"/>
        <end position="336"/>
    </location>
</feature>
<dbReference type="InterPro" id="IPR036388">
    <property type="entry name" value="WH-like_DNA-bd_sf"/>
</dbReference>
<keyword evidence="3" id="KW-0731">Sigma factor</keyword>
<dbReference type="NCBIfam" id="TIGR02937">
    <property type="entry name" value="sigma70-ECF"/>
    <property type="match status" value="1"/>
</dbReference>